<keyword evidence="1" id="KW-0472">Membrane</keyword>
<evidence type="ECO:0000256" key="1">
    <source>
        <dbReference type="SAM" id="Phobius"/>
    </source>
</evidence>
<dbReference type="RefSeq" id="YP_008873371.1">
    <property type="nucleotide sequence ID" value="NC_023007.1"/>
</dbReference>
<dbReference type="EMBL" id="KC481682">
    <property type="protein sequence ID" value="AGI11990.1"/>
    <property type="molecule type" value="Genomic_DNA"/>
</dbReference>
<evidence type="ECO:0000313" key="3">
    <source>
        <dbReference type="Proteomes" id="UP000017661"/>
    </source>
</evidence>
<dbReference type="GeneID" id="17825259"/>
<name>U5JA16_9CAUD</name>
<protein>
    <submittedName>
        <fullName evidence="2">Uncharacterized protein</fullName>
    </submittedName>
</protein>
<dbReference type="Proteomes" id="UP000017661">
    <property type="component" value="Segment"/>
</dbReference>
<reference evidence="2 3" key="1">
    <citation type="journal article" date="2014" name="PLoS ONE">
        <title>Novel Giant Siphovirus from Bacillus anthracis Features Unusual Genome Characteristics.</title>
        <authorList>
            <person name="Ganz H.H."/>
            <person name="Law C."/>
            <person name="Schmuki M."/>
            <person name="Eichenseher F."/>
            <person name="Calendar R."/>
            <person name="Loessner M.J."/>
            <person name="Getz W.M."/>
            <person name="Korlach J."/>
            <person name="Beyer W."/>
            <person name="Klumpp J."/>
        </authorList>
    </citation>
    <scope>NUCLEOTIDE SEQUENCE [LARGE SCALE GENOMIC DNA]</scope>
</reference>
<evidence type="ECO:0000313" key="2">
    <source>
        <dbReference type="EMBL" id="AGI11990.1"/>
    </source>
</evidence>
<dbReference type="KEGG" id="vg:17825259"/>
<keyword evidence="1" id="KW-0812">Transmembrane</keyword>
<organism evidence="2 3">
    <name type="scientific">Bacillus phage vB_BanS-Tsamsa</name>
    <dbReference type="NCBI Taxonomy" id="1308863"/>
    <lineage>
        <taxon>Viruses</taxon>
        <taxon>Duplodnaviria</taxon>
        <taxon>Heunggongvirae</taxon>
        <taxon>Uroviricota</taxon>
        <taxon>Caudoviricetes</taxon>
        <taxon>Joanripponvirinae</taxon>
        <taxon>Tsamsavirus</taxon>
        <taxon>Tsamsavirus tsamsa</taxon>
    </lineage>
</organism>
<feature type="transmembrane region" description="Helical" evidence="1">
    <location>
        <begin position="12"/>
        <end position="34"/>
    </location>
</feature>
<keyword evidence="3" id="KW-1185">Reference proteome</keyword>
<sequence length="38" mass="3952">MIEFIQAIDWQSFYVGVVTTIIVGGLGAVLLGAIGEGL</sequence>
<keyword evidence="1" id="KW-1133">Transmembrane helix</keyword>
<accession>U5JA16</accession>
<proteinExistence type="predicted"/>